<dbReference type="InterPro" id="IPR015300">
    <property type="entry name" value="DNA-bd_pseudobarrel_sf"/>
</dbReference>
<sequence length="147" mass="16763">MEITYHDFMKTEGGDKRVVVRNRPSTSTAVIDGTNAIEWPIQKCLSISDVSVSVLCLPLQQSQEHILPHLTVDQRRALSNGKHIDIDVLDVDEGYVTWEMNLKLSNSSQYHLLGSWKANFVNRKRLKAGQKIGMRWRDGKLQFSRIG</sequence>
<evidence type="ECO:0008006" key="8">
    <source>
        <dbReference type="Google" id="ProtNLM"/>
    </source>
</evidence>
<dbReference type="Gene3D" id="2.40.330.10">
    <property type="entry name" value="DNA-binding pseudobarrel domain"/>
    <property type="match status" value="1"/>
</dbReference>
<dbReference type="GO" id="GO:0003677">
    <property type="term" value="F:DNA binding"/>
    <property type="evidence" value="ECO:0007669"/>
    <property type="project" value="UniProtKB-KW"/>
</dbReference>
<proteinExistence type="predicted"/>
<keyword evidence="2" id="KW-0805">Transcription regulation</keyword>
<keyword evidence="7" id="KW-1185">Reference proteome</keyword>
<dbReference type="InterPro" id="IPR003340">
    <property type="entry name" value="B3_DNA-bd"/>
</dbReference>
<keyword evidence="4" id="KW-0804">Transcription</keyword>
<dbReference type="GO" id="GO:0005634">
    <property type="term" value="C:nucleus"/>
    <property type="evidence" value="ECO:0007669"/>
    <property type="project" value="UniProtKB-SubCell"/>
</dbReference>
<dbReference type="Proteomes" id="UP001415857">
    <property type="component" value="Unassembled WGS sequence"/>
</dbReference>
<evidence type="ECO:0000256" key="2">
    <source>
        <dbReference type="ARBA" id="ARBA00023015"/>
    </source>
</evidence>
<evidence type="ECO:0000313" key="7">
    <source>
        <dbReference type="Proteomes" id="UP001415857"/>
    </source>
</evidence>
<gene>
    <name evidence="6" type="ORF">L1049_008986</name>
</gene>
<dbReference type="SUPFAM" id="SSF101936">
    <property type="entry name" value="DNA-binding pseudobarrel domain"/>
    <property type="match status" value="1"/>
</dbReference>
<evidence type="ECO:0000256" key="3">
    <source>
        <dbReference type="ARBA" id="ARBA00023125"/>
    </source>
</evidence>
<accession>A0AAP0S4B9</accession>
<reference evidence="6 7" key="1">
    <citation type="journal article" date="2024" name="Plant J.">
        <title>Genome sequences and population genomics reveal climatic adaptation and genomic divergence between two closely related sweetgum species.</title>
        <authorList>
            <person name="Xu W.Q."/>
            <person name="Ren C.Q."/>
            <person name="Zhang X.Y."/>
            <person name="Comes H.P."/>
            <person name="Liu X.H."/>
            <person name="Li Y.G."/>
            <person name="Kettle C.J."/>
            <person name="Jalonen R."/>
            <person name="Gaisberger H."/>
            <person name="Ma Y.Z."/>
            <person name="Qiu Y.X."/>
        </authorList>
    </citation>
    <scope>NUCLEOTIDE SEQUENCE [LARGE SCALE GENOMIC DNA]</scope>
    <source>
        <strain evidence="6">Hangzhou</strain>
    </source>
</reference>
<evidence type="ECO:0000256" key="1">
    <source>
        <dbReference type="ARBA" id="ARBA00004123"/>
    </source>
</evidence>
<dbReference type="PANTHER" id="PTHR34269">
    <property type="entry name" value="TRANSCRIPTION FACTOR B3-DOMAIN FAMILY-RELATED"/>
    <property type="match status" value="1"/>
</dbReference>
<dbReference type="InterPro" id="IPR051442">
    <property type="entry name" value="B3_domain"/>
</dbReference>
<evidence type="ECO:0000313" key="6">
    <source>
        <dbReference type="EMBL" id="KAK9290808.1"/>
    </source>
</evidence>
<keyword evidence="5" id="KW-0539">Nucleus</keyword>
<dbReference type="PANTHER" id="PTHR34269:SF3">
    <property type="entry name" value="TF-B3 DOMAIN-CONTAINING PROTEIN"/>
    <property type="match status" value="1"/>
</dbReference>
<dbReference type="EMBL" id="JBBPBK010000002">
    <property type="protein sequence ID" value="KAK9290808.1"/>
    <property type="molecule type" value="Genomic_DNA"/>
</dbReference>
<protein>
    <recommendedName>
        <fullName evidence="8">TF-B3 domain-containing protein</fullName>
    </recommendedName>
</protein>
<keyword evidence="3" id="KW-0238">DNA-binding</keyword>
<organism evidence="6 7">
    <name type="scientific">Liquidambar formosana</name>
    <name type="common">Formosan gum</name>
    <dbReference type="NCBI Taxonomy" id="63359"/>
    <lineage>
        <taxon>Eukaryota</taxon>
        <taxon>Viridiplantae</taxon>
        <taxon>Streptophyta</taxon>
        <taxon>Embryophyta</taxon>
        <taxon>Tracheophyta</taxon>
        <taxon>Spermatophyta</taxon>
        <taxon>Magnoliopsida</taxon>
        <taxon>eudicotyledons</taxon>
        <taxon>Gunneridae</taxon>
        <taxon>Pentapetalae</taxon>
        <taxon>Saxifragales</taxon>
        <taxon>Altingiaceae</taxon>
        <taxon>Liquidambar</taxon>
    </lineage>
</organism>
<name>A0AAP0S4B9_LIQFO</name>
<comment type="caution">
    <text evidence="6">The sequence shown here is derived from an EMBL/GenBank/DDBJ whole genome shotgun (WGS) entry which is preliminary data.</text>
</comment>
<comment type="subcellular location">
    <subcellularLocation>
        <location evidence="1">Nucleus</location>
    </subcellularLocation>
</comment>
<dbReference type="CDD" id="cd10017">
    <property type="entry name" value="B3_DNA"/>
    <property type="match status" value="1"/>
</dbReference>
<dbReference type="AlphaFoldDB" id="A0AAP0S4B9"/>
<evidence type="ECO:0000256" key="4">
    <source>
        <dbReference type="ARBA" id="ARBA00023163"/>
    </source>
</evidence>
<evidence type="ECO:0000256" key="5">
    <source>
        <dbReference type="ARBA" id="ARBA00023242"/>
    </source>
</evidence>